<comment type="caution">
    <text evidence="1">The sequence shown here is derived from an EMBL/GenBank/DDBJ whole genome shotgun (WGS) entry which is preliminary data.</text>
</comment>
<name>A0ABQ0JI83_9VIBR</name>
<organism evidence="1 2">
    <name type="scientific">Vibrio variabilis</name>
    <dbReference type="NCBI Taxonomy" id="990271"/>
    <lineage>
        <taxon>Bacteria</taxon>
        <taxon>Pseudomonadati</taxon>
        <taxon>Pseudomonadota</taxon>
        <taxon>Gammaproteobacteria</taxon>
        <taxon>Vibrionales</taxon>
        <taxon>Vibrionaceae</taxon>
        <taxon>Vibrio</taxon>
    </lineage>
</organism>
<reference evidence="2" key="1">
    <citation type="submission" date="2014-09" db="EMBL/GenBank/DDBJ databases">
        <title>Vibrio variabilis JCM 19239. (C206) whole genome shotgun sequence.</title>
        <authorList>
            <person name="Sawabe T."/>
            <person name="Meirelles P."/>
            <person name="Nakanishi M."/>
            <person name="Sayaka M."/>
            <person name="Hattori M."/>
            <person name="Ohkuma M."/>
        </authorList>
    </citation>
    <scope>NUCLEOTIDE SEQUENCE [LARGE SCALE GENOMIC DNA]</scope>
    <source>
        <strain evidence="2">JCM 19239</strain>
    </source>
</reference>
<proteinExistence type="predicted"/>
<protein>
    <submittedName>
        <fullName evidence="1">Uncharacterized protein</fullName>
    </submittedName>
</protein>
<accession>A0ABQ0JI83</accession>
<keyword evidence="2" id="KW-1185">Reference proteome</keyword>
<gene>
    <name evidence="1" type="ORF">JCM19239_1552</name>
</gene>
<dbReference type="Proteomes" id="UP000029223">
    <property type="component" value="Unassembled WGS sequence"/>
</dbReference>
<evidence type="ECO:0000313" key="2">
    <source>
        <dbReference type="Proteomes" id="UP000029223"/>
    </source>
</evidence>
<sequence length="48" mass="5410">MKTYTDNDLSSMPQATINTELPWLDGENQFTGVRLEDLSLSQTPHCPN</sequence>
<reference evidence="2" key="2">
    <citation type="submission" date="2014-09" db="EMBL/GenBank/DDBJ databases">
        <authorList>
            <consortium name="NBRP consortium"/>
            <person name="Sawabe T."/>
            <person name="Meirelles P."/>
            <person name="Nakanishi M."/>
            <person name="Sayaka M."/>
            <person name="Hattori M."/>
            <person name="Ohkuma M."/>
        </authorList>
    </citation>
    <scope>NUCLEOTIDE SEQUENCE [LARGE SCALE GENOMIC DNA]</scope>
    <source>
        <strain evidence="2">JCM 19239</strain>
    </source>
</reference>
<dbReference type="EMBL" id="BBMS01000044">
    <property type="protein sequence ID" value="GAL28476.1"/>
    <property type="molecule type" value="Genomic_DNA"/>
</dbReference>
<evidence type="ECO:0000313" key="1">
    <source>
        <dbReference type="EMBL" id="GAL28476.1"/>
    </source>
</evidence>